<evidence type="ECO:0000313" key="3">
    <source>
        <dbReference type="WBParaSite" id="SVE_1784500.1"/>
    </source>
</evidence>
<evidence type="ECO:0000313" key="2">
    <source>
        <dbReference type="Proteomes" id="UP000035680"/>
    </source>
</evidence>
<protein>
    <submittedName>
        <fullName evidence="3">INCENP_ARK-bind domain-containing protein</fullName>
    </submittedName>
</protein>
<organism evidence="2 3">
    <name type="scientific">Strongyloides venezuelensis</name>
    <name type="common">Threadworm</name>
    <dbReference type="NCBI Taxonomy" id="75913"/>
    <lineage>
        <taxon>Eukaryota</taxon>
        <taxon>Metazoa</taxon>
        <taxon>Ecdysozoa</taxon>
        <taxon>Nematoda</taxon>
        <taxon>Chromadorea</taxon>
        <taxon>Rhabditida</taxon>
        <taxon>Tylenchina</taxon>
        <taxon>Panagrolaimomorpha</taxon>
        <taxon>Strongyloidoidea</taxon>
        <taxon>Strongyloididae</taxon>
        <taxon>Strongyloides</taxon>
    </lineage>
</organism>
<reference evidence="3" key="2">
    <citation type="submission" date="2015-08" db="UniProtKB">
        <authorList>
            <consortium name="WormBaseParasite"/>
        </authorList>
    </citation>
    <scope>IDENTIFICATION</scope>
</reference>
<dbReference type="Proteomes" id="UP000035680">
    <property type="component" value="Unassembled WGS sequence"/>
</dbReference>
<dbReference type="WBParaSite" id="SVE_1784500.1">
    <property type="protein sequence ID" value="SVE_1784500.1"/>
    <property type="gene ID" value="SVE_1784500"/>
</dbReference>
<reference evidence="2" key="1">
    <citation type="submission" date="2014-07" db="EMBL/GenBank/DDBJ databases">
        <authorList>
            <person name="Martin A.A"/>
            <person name="De Silva N."/>
        </authorList>
    </citation>
    <scope>NUCLEOTIDE SEQUENCE</scope>
</reference>
<sequence length="329" mass="37484">MSSNCKILKDDEIKLAQYIRDSLRISENITKDLKTCIVKRSNGMCENFNNIDKVTSSMKDTKYFTKKLFKAPIHSRHSIKGSRSISEKSKSKKVKTKRAMLNNQELPAVIHEDLKVETTCDIEKPSINMKCNLKSRTNRNDFCSKDILEHIEMNNKEKSAVELNVLNSNERKKSYENKVEKISGRNGSGDEIYSNERRNELKNTPHVFDPLNSTDTYPIIARSLVTSHSSTTVASVIPYNHEKNKTKVNKNSTKESSYQEVPGTHVGFLIKTFKKNSKCKKDESEFDMVFDLSINLGNNKSMIPLNIIANFSSDRNPIVATNGTLFEQE</sequence>
<name>A0A0K0FZG6_STRVS</name>
<keyword evidence="2" id="KW-1185">Reference proteome</keyword>
<accession>A0A0K0FZG6</accession>
<feature type="region of interest" description="Disordered" evidence="1">
    <location>
        <begin position="75"/>
        <end position="97"/>
    </location>
</feature>
<dbReference type="AlphaFoldDB" id="A0A0K0FZG6"/>
<proteinExistence type="predicted"/>
<evidence type="ECO:0000256" key="1">
    <source>
        <dbReference type="SAM" id="MobiDB-lite"/>
    </source>
</evidence>